<comment type="similarity">
    <text evidence="1">Belongs to the transposase 8 family.</text>
</comment>
<dbReference type="EMBL" id="CP022416">
    <property type="protein sequence ID" value="ASM74405.1"/>
    <property type="molecule type" value="Genomic_DNA"/>
</dbReference>
<dbReference type="GO" id="GO:0004803">
    <property type="term" value="F:transposase activity"/>
    <property type="evidence" value="ECO:0007669"/>
    <property type="project" value="InterPro"/>
</dbReference>
<evidence type="ECO:0000313" key="2">
    <source>
        <dbReference type="EMBL" id="ASM74405.1"/>
    </source>
</evidence>
<dbReference type="AlphaFoldDB" id="A0A221K616"/>
<proteinExistence type="inferred from homology"/>
<organism evidence="2 3">
    <name type="scientific">Pseudosulfitobacter pseudonitzschiae</name>
    <dbReference type="NCBI Taxonomy" id="1402135"/>
    <lineage>
        <taxon>Bacteria</taxon>
        <taxon>Pseudomonadati</taxon>
        <taxon>Pseudomonadota</taxon>
        <taxon>Alphaproteobacteria</taxon>
        <taxon>Rhodobacterales</taxon>
        <taxon>Roseobacteraceae</taxon>
        <taxon>Pseudosulfitobacter</taxon>
    </lineage>
</organism>
<dbReference type="InterPro" id="IPR002514">
    <property type="entry name" value="Transposase_8"/>
</dbReference>
<dbReference type="InterPro" id="IPR010921">
    <property type="entry name" value="Trp_repressor/repl_initiator"/>
</dbReference>
<dbReference type="NCBIfam" id="NF047595">
    <property type="entry name" value="IS66_ISRel24_TnpA"/>
    <property type="match status" value="1"/>
</dbReference>
<reference evidence="2 3" key="1">
    <citation type="submission" date="2017-07" db="EMBL/GenBank/DDBJ databases">
        <title>Genome Sequence of Sulfitobacter pseudonitzschiae Strain SMR1 Isolated from a culture of the Diatom Skeletonema marinoi.</title>
        <authorList>
            <person name="Topel M."/>
            <person name="Pinder M.I.M."/>
            <person name="Johansson O.N."/>
            <person name="Kourtchenko O."/>
            <person name="Godhe A."/>
            <person name="Clarke A.K."/>
        </authorList>
    </citation>
    <scope>NUCLEOTIDE SEQUENCE [LARGE SCALE GENOMIC DNA]</scope>
    <source>
        <strain evidence="2 3">SMR1</strain>
        <plasmid evidence="2 3">pSMR1-1</plasmid>
    </source>
</reference>
<dbReference type="Proteomes" id="UP000199754">
    <property type="component" value="Plasmid pSMR1-1"/>
</dbReference>
<dbReference type="OrthoDB" id="9800877at2"/>
<accession>A0A221K616</accession>
<dbReference type="PANTHER" id="PTHR37936">
    <property type="entry name" value="TRANSPOSASE INSC FOR INSERTION ELEMENT IS2A-RELATED"/>
    <property type="match status" value="1"/>
</dbReference>
<dbReference type="InterPro" id="IPR036388">
    <property type="entry name" value="WH-like_DNA-bd_sf"/>
</dbReference>
<protein>
    <submittedName>
        <fullName evidence="2">IS2 repressor TnpA</fullName>
    </submittedName>
</protein>
<dbReference type="KEGG" id="spse:SULPSESMR1_04707"/>
<keyword evidence="2" id="KW-0614">Plasmid</keyword>
<sequence>MDDTVQNYVTSHSVEEGYAGRIDVVTGPSGRRRWPEQVKAEIVLESYRDGVSVADVARKHGVSAPQLHSWRRAARDGVLAMPDDDMLGLVPVVVEAGGGDGGHMPPDGPGTIVLEIDGVRMLVPTGFDPEHLGRVIAALRAAS</sequence>
<dbReference type="RefSeq" id="WP_089422469.1">
    <property type="nucleotide sequence ID" value="NZ_CP022416.1"/>
</dbReference>
<dbReference type="GO" id="GO:0006313">
    <property type="term" value="P:DNA transposition"/>
    <property type="evidence" value="ECO:0007669"/>
    <property type="project" value="InterPro"/>
</dbReference>
<keyword evidence="3" id="KW-1185">Reference proteome</keyword>
<name>A0A221K616_9RHOB</name>
<dbReference type="GO" id="GO:0043565">
    <property type="term" value="F:sequence-specific DNA binding"/>
    <property type="evidence" value="ECO:0007669"/>
    <property type="project" value="InterPro"/>
</dbReference>
<dbReference type="SUPFAM" id="SSF48295">
    <property type="entry name" value="TrpR-like"/>
    <property type="match status" value="1"/>
</dbReference>
<evidence type="ECO:0000313" key="3">
    <source>
        <dbReference type="Proteomes" id="UP000199754"/>
    </source>
</evidence>
<dbReference type="Pfam" id="PF01527">
    <property type="entry name" value="HTH_Tnp_1"/>
    <property type="match status" value="1"/>
</dbReference>
<geneLocation type="plasmid" evidence="2 3">
    <name>pSMR1-1</name>
</geneLocation>
<dbReference type="PANTHER" id="PTHR37936:SF3">
    <property type="entry name" value="TRANSPOSASE INSC FOR INSERTION ELEMENT IS2A-RELATED"/>
    <property type="match status" value="1"/>
</dbReference>
<gene>
    <name evidence="2" type="ORF">SULPSESMR1_04707</name>
</gene>
<evidence type="ECO:0000256" key="1">
    <source>
        <dbReference type="ARBA" id="ARBA00009964"/>
    </source>
</evidence>
<dbReference type="Gene3D" id="1.10.10.10">
    <property type="entry name" value="Winged helix-like DNA-binding domain superfamily/Winged helix DNA-binding domain"/>
    <property type="match status" value="1"/>
</dbReference>